<keyword evidence="1" id="KW-0472">Membrane</keyword>
<sequence length="54" mass="6387">MKLRWRWNRRVMHSFRAGFRLLINFPIHTLPPHGAFHLISAALVLSSLPILRKL</sequence>
<name>A0A7U2R2J5_ASPFN</name>
<keyword evidence="1" id="KW-0812">Transmembrane</keyword>
<reference evidence="3" key="1">
    <citation type="journal article" date="2021" name="G3 (Bethesda)">
        <title>Chromosome assembled and annotated genome sequence of Aspergillus flavus NRRL 3357.</title>
        <authorList>
            <person name="Skerker J.M."/>
            <person name="Pianalto K.M."/>
            <person name="Mondo S.J."/>
            <person name="Yang K."/>
            <person name="Arkin A.P."/>
            <person name="Keller N.P."/>
            <person name="Grigoriev I.V."/>
            <person name="Louise Glass N.L."/>
        </authorList>
    </citation>
    <scope>NUCLEOTIDE SEQUENCE [LARGE SCALE GENOMIC DNA]</scope>
    <source>
        <strain evidence="3">ATCC 200026 / FGSC A1120 / IAM 13836 / NRRL 3357 / JCM 12722 / SRRC 167</strain>
    </source>
</reference>
<feature type="transmembrane region" description="Helical" evidence="1">
    <location>
        <begin position="21"/>
        <end position="45"/>
    </location>
</feature>
<dbReference type="Proteomes" id="UP000596276">
    <property type="component" value="Chromosome 8"/>
</dbReference>
<dbReference type="EMBL" id="CP044616">
    <property type="protein sequence ID" value="QRD92185.1"/>
    <property type="molecule type" value="Genomic_DNA"/>
</dbReference>
<evidence type="ECO:0000313" key="2">
    <source>
        <dbReference type="EMBL" id="QRD92185.1"/>
    </source>
</evidence>
<keyword evidence="3" id="KW-1185">Reference proteome</keyword>
<keyword evidence="1" id="KW-1133">Transmembrane helix</keyword>
<accession>A0A7U2R2J5</accession>
<proteinExistence type="predicted"/>
<evidence type="ECO:0000256" key="1">
    <source>
        <dbReference type="SAM" id="Phobius"/>
    </source>
</evidence>
<gene>
    <name evidence="2" type="ORF">F9C07_12164</name>
</gene>
<evidence type="ECO:0000313" key="3">
    <source>
        <dbReference type="Proteomes" id="UP000596276"/>
    </source>
</evidence>
<dbReference type="VEuPathDB" id="FungiDB:F9C07_12164"/>
<organism evidence="2 3">
    <name type="scientific">Aspergillus flavus (strain ATCC 200026 / FGSC A1120 / IAM 13836 / NRRL 3357 / JCM 12722 / SRRC 167)</name>
    <dbReference type="NCBI Taxonomy" id="332952"/>
    <lineage>
        <taxon>Eukaryota</taxon>
        <taxon>Fungi</taxon>
        <taxon>Dikarya</taxon>
        <taxon>Ascomycota</taxon>
        <taxon>Pezizomycotina</taxon>
        <taxon>Eurotiomycetes</taxon>
        <taxon>Eurotiomycetidae</taxon>
        <taxon>Eurotiales</taxon>
        <taxon>Aspergillaceae</taxon>
        <taxon>Aspergillus</taxon>
        <taxon>Aspergillus subgen. Circumdati</taxon>
    </lineage>
</organism>
<protein>
    <submittedName>
        <fullName evidence="2">Uncharacterized protein</fullName>
    </submittedName>
</protein>
<dbReference type="AlphaFoldDB" id="A0A7U2R2J5"/>